<feature type="repeat" description="PPR" evidence="4">
    <location>
        <begin position="302"/>
        <end position="336"/>
    </location>
</feature>
<dbReference type="FunFam" id="1.25.40.10:FF:000344">
    <property type="entry name" value="Pentatricopeptide repeat-containing protein"/>
    <property type="match status" value="1"/>
</dbReference>
<feature type="repeat" description="PPR" evidence="4">
    <location>
        <begin position="403"/>
        <end position="437"/>
    </location>
</feature>
<dbReference type="Pfam" id="PF20431">
    <property type="entry name" value="E_motif"/>
    <property type="match status" value="1"/>
</dbReference>
<feature type="repeat" description="PPR" evidence="4">
    <location>
        <begin position="135"/>
        <end position="169"/>
    </location>
</feature>
<dbReference type="EMBL" id="KI517464">
    <property type="protein sequence ID" value="ESQ43563.1"/>
    <property type="molecule type" value="Genomic_DNA"/>
</dbReference>
<keyword evidence="3" id="KW-0809">Transit peptide</keyword>
<dbReference type="NCBIfam" id="TIGR00756">
    <property type="entry name" value="PPR"/>
    <property type="match status" value="5"/>
</dbReference>
<dbReference type="GO" id="GO:0008270">
    <property type="term" value="F:zinc ion binding"/>
    <property type="evidence" value="ECO:0007669"/>
    <property type="project" value="InterPro"/>
</dbReference>
<evidence type="ECO:0000313" key="8">
    <source>
        <dbReference type="Proteomes" id="UP000030689"/>
    </source>
</evidence>
<dbReference type="Pfam" id="PF13812">
    <property type="entry name" value="PPR_3"/>
    <property type="match status" value="1"/>
</dbReference>
<dbReference type="SUPFAM" id="SSF48452">
    <property type="entry name" value="TPR-like"/>
    <property type="match status" value="1"/>
</dbReference>
<dbReference type="AlphaFoldDB" id="V4LUK9"/>
<dbReference type="Pfam" id="PF14432">
    <property type="entry name" value="DYW_deaminase"/>
    <property type="match status" value="1"/>
</dbReference>
<dbReference type="InterPro" id="IPR011990">
    <property type="entry name" value="TPR-like_helical_dom_sf"/>
</dbReference>
<evidence type="ECO:0000259" key="6">
    <source>
        <dbReference type="Pfam" id="PF14432"/>
    </source>
</evidence>
<evidence type="ECO:0000256" key="4">
    <source>
        <dbReference type="PROSITE-ProRule" id="PRU00708"/>
    </source>
</evidence>
<evidence type="ECO:0000313" key="7">
    <source>
        <dbReference type="EMBL" id="ESQ43563.1"/>
    </source>
</evidence>
<dbReference type="PANTHER" id="PTHR47926:SF434">
    <property type="entry name" value="PENTATRICOPEPTIDE REPEAT SUPERFAMILY PROTEIN"/>
    <property type="match status" value="1"/>
</dbReference>
<feature type="repeat" description="PPR" evidence="4">
    <location>
        <begin position="201"/>
        <end position="231"/>
    </location>
</feature>
<evidence type="ECO:0000256" key="1">
    <source>
        <dbReference type="ARBA" id="ARBA00006643"/>
    </source>
</evidence>
<dbReference type="FunFam" id="1.25.40.10:FF:000488">
    <property type="entry name" value="Pentatricopeptide repeat-containing protein, mitochondrial"/>
    <property type="match status" value="1"/>
</dbReference>
<protein>
    <recommendedName>
        <fullName evidence="6">DYW domain-containing protein</fullName>
    </recommendedName>
</protein>
<dbReference type="Proteomes" id="UP000030689">
    <property type="component" value="Unassembled WGS sequence"/>
</dbReference>
<dbReference type="InterPro" id="IPR046960">
    <property type="entry name" value="PPR_At4g14850-like_plant"/>
</dbReference>
<feature type="domain" description="DYW" evidence="6">
    <location>
        <begin position="622"/>
        <end position="714"/>
    </location>
</feature>
<dbReference type="InterPro" id="IPR032867">
    <property type="entry name" value="DYW_dom"/>
</dbReference>
<dbReference type="KEGG" id="eus:EUTSA_v10012807mg"/>
<feature type="compositionally biased region" description="Basic and acidic residues" evidence="5">
    <location>
        <begin position="71"/>
        <end position="89"/>
    </location>
</feature>
<dbReference type="Gene3D" id="1.25.40.10">
    <property type="entry name" value="Tetratricopeptide repeat domain"/>
    <property type="match status" value="4"/>
</dbReference>
<comment type="similarity">
    <text evidence="1">Belongs to the PPR family. PCMP-H subfamily.</text>
</comment>
<feature type="region of interest" description="Disordered" evidence="5">
    <location>
        <begin position="64"/>
        <end position="89"/>
    </location>
</feature>
<dbReference type="GO" id="GO:0003723">
    <property type="term" value="F:RNA binding"/>
    <property type="evidence" value="ECO:0007669"/>
    <property type="project" value="InterPro"/>
</dbReference>
<reference evidence="7 8" key="1">
    <citation type="journal article" date="2013" name="Front. Plant Sci.">
        <title>The Reference Genome of the Halophytic Plant Eutrema salsugineum.</title>
        <authorList>
            <person name="Yang R."/>
            <person name="Jarvis D.E."/>
            <person name="Chen H."/>
            <person name="Beilstein M.A."/>
            <person name="Grimwood J."/>
            <person name="Jenkins J."/>
            <person name="Shu S."/>
            <person name="Prochnik S."/>
            <person name="Xin M."/>
            <person name="Ma C."/>
            <person name="Schmutz J."/>
            <person name="Wing R.A."/>
            <person name="Mitchell-Olds T."/>
            <person name="Schumaker K.S."/>
            <person name="Wang X."/>
        </authorList>
    </citation>
    <scope>NUCLEOTIDE SEQUENCE [LARGE SCALE GENOMIC DNA]</scope>
</reference>
<dbReference type="OrthoDB" id="185373at2759"/>
<evidence type="ECO:0000256" key="2">
    <source>
        <dbReference type="ARBA" id="ARBA00022737"/>
    </source>
</evidence>
<dbReference type="eggNOG" id="KOG4197">
    <property type="taxonomic scope" value="Eukaryota"/>
</dbReference>
<proteinExistence type="inferred from homology"/>
<sequence length="714" mass="81330">MEIPLAFYQSLRLDDNQSNTLESYHYSNPKFSDFPRFSGYDFSLRRRRWKNPFARITCSSLAQGLKPKPKLKPEPIRETDGDHYKSKDPVLDDTQIRKSSVGLCSQIEKFVLCNKFREAFELFEVLEIRGSVRVGVSTYDALVEACIRLKSIRCVKRVFGYMMSNGFEPEQYMMNRILLMHVKCGMIIDARRLFDEMPERNLFSYNSIISGFVNFGNYFEALNLFKMMWEELSDCETHTFAVALRAAAGLGSVYVGKQLHVCALKLGVVGNTFVSCGLIDMYSKCGDIEDARCVFDGMIEKSTVAWNNIVAGYALHGFSEEALCLLYEMRDSGASIDQFTLSIMIRISTRLAKLDLTKQAHARLIRSGFESEIVANTALVDFYSKWGRVDTARYIFDRLPRKNIILWNALMGGYANHGRGTDAISLYEKMLREKVSPNHVTFLAVLSACAYSGLSERGWDIFLSMGEVHGIKPRAMHYACMIEILGRDGLLDEAIAFIRRAPLKPTVNMWAALLNACRMHGNLELGRVVAEKLYEMEPEKLGNYVVMYNVYNSMGKTAEAAGVLDALESKGLRMMPACTWVEVGDQSHSFLSGDKCDSYSETVKRQIYQKVDELMEEICEYGYSAEEKNVLPDVDENEEKRVVRYHSEKLAIAYGLVNTPEWNQLQITQNHRICKDCHKVVEFISLVTGREMVVRDASRFHHFKEGKCSCGGYW</sequence>
<accession>V4LUK9</accession>
<dbReference type="Pfam" id="PF01535">
    <property type="entry name" value="PPR"/>
    <property type="match status" value="2"/>
</dbReference>
<dbReference type="InterPro" id="IPR002885">
    <property type="entry name" value="PPR_rpt"/>
</dbReference>
<dbReference type="PROSITE" id="PS51375">
    <property type="entry name" value="PPR"/>
    <property type="match status" value="4"/>
</dbReference>
<organism evidence="7 8">
    <name type="scientific">Eutrema salsugineum</name>
    <name type="common">Saltwater cress</name>
    <name type="synonym">Sisymbrium salsugineum</name>
    <dbReference type="NCBI Taxonomy" id="72664"/>
    <lineage>
        <taxon>Eukaryota</taxon>
        <taxon>Viridiplantae</taxon>
        <taxon>Streptophyta</taxon>
        <taxon>Embryophyta</taxon>
        <taxon>Tracheophyta</taxon>
        <taxon>Spermatophyta</taxon>
        <taxon>Magnoliopsida</taxon>
        <taxon>eudicotyledons</taxon>
        <taxon>Gunneridae</taxon>
        <taxon>Pentapetalae</taxon>
        <taxon>rosids</taxon>
        <taxon>malvids</taxon>
        <taxon>Brassicales</taxon>
        <taxon>Brassicaceae</taxon>
        <taxon>Eutremeae</taxon>
        <taxon>Eutrema</taxon>
    </lineage>
</organism>
<dbReference type="Gramene" id="ESQ43563">
    <property type="protein sequence ID" value="ESQ43563"/>
    <property type="gene ID" value="EUTSA_v10012807mg"/>
</dbReference>
<keyword evidence="8" id="KW-1185">Reference proteome</keyword>
<dbReference type="GO" id="GO:0009451">
    <property type="term" value="P:RNA modification"/>
    <property type="evidence" value="ECO:0007669"/>
    <property type="project" value="InterPro"/>
</dbReference>
<evidence type="ECO:0000256" key="3">
    <source>
        <dbReference type="ARBA" id="ARBA00022946"/>
    </source>
</evidence>
<dbReference type="STRING" id="72664.V4LUK9"/>
<dbReference type="FunFam" id="1.25.40.10:FF:002966">
    <property type="entry name" value="Pentatricopeptide repeat-containing protein At5g50390, chloroplastic"/>
    <property type="match status" value="1"/>
</dbReference>
<dbReference type="PANTHER" id="PTHR47926">
    <property type="entry name" value="PENTATRICOPEPTIDE REPEAT-CONTAINING PROTEIN"/>
    <property type="match status" value="1"/>
</dbReference>
<name>V4LUK9_EUTSA</name>
<gene>
    <name evidence="7" type="ORF">EUTSA_v10012807mg</name>
</gene>
<keyword evidence="2" id="KW-0677">Repeat</keyword>
<evidence type="ECO:0000256" key="5">
    <source>
        <dbReference type="SAM" id="MobiDB-lite"/>
    </source>
</evidence>
<dbReference type="OMA" id="ACIIELF"/>
<dbReference type="Pfam" id="PF13041">
    <property type="entry name" value="PPR_2"/>
    <property type="match status" value="2"/>
</dbReference>
<dbReference type="InterPro" id="IPR046848">
    <property type="entry name" value="E_motif"/>
</dbReference>